<feature type="region of interest" description="Disordered" evidence="1">
    <location>
        <begin position="909"/>
        <end position="955"/>
    </location>
</feature>
<evidence type="ECO:0000313" key="2">
    <source>
        <dbReference type="EMBL" id="KAK3217063.1"/>
    </source>
</evidence>
<feature type="compositionally biased region" description="Basic and acidic residues" evidence="1">
    <location>
        <begin position="909"/>
        <end position="920"/>
    </location>
</feature>
<evidence type="ECO:0000256" key="1">
    <source>
        <dbReference type="SAM" id="MobiDB-lite"/>
    </source>
</evidence>
<evidence type="ECO:0000313" key="3">
    <source>
        <dbReference type="Proteomes" id="UP001280581"/>
    </source>
</evidence>
<proteinExistence type="predicted"/>
<dbReference type="SUPFAM" id="SSF52540">
    <property type="entry name" value="P-loop containing nucleoside triphosphate hydrolases"/>
    <property type="match status" value="1"/>
</dbReference>
<protein>
    <submittedName>
        <fullName evidence="2">Uncharacterized protein</fullName>
    </submittedName>
</protein>
<name>A0AAN6M761_9PLEO</name>
<dbReference type="PANTHER" id="PTHR36681">
    <property type="entry name" value="NUCLEAR GTPASE, GERMINAL CENTER-ASSOCIATED, TANDEM DUPLICATE 3"/>
    <property type="match status" value="1"/>
</dbReference>
<dbReference type="AlphaFoldDB" id="A0AAN6M761"/>
<keyword evidence="3" id="KW-1185">Reference proteome</keyword>
<feature type="region of interest" description="Disordered" evidence="1">
    <location>
        <begin position="20"/>
        <end position="55"/>
    </location>
</feature>
<dbReference type="EMBL" id="WVTA01000001">
    <property type="protein sequence ID" value="KAK3217063.1"/>
    <property type="molecule type" value="Genomic_DNA"/>
</dbReference>
<dbReference type="InterPro" id="IPR027417">
    <property type="entry name" value="P-loop_NTPase"/>
</dbReference>
<accession>A0AAN6M761</accession>
<dbReference type="Gene3D" id="3.40.50.300">
    <property type="entry name" value="P-loop containing nucleotide triphosphate hydrolases"/>
    <property type="match status" value="2"/>
</dbReference>
<organism evidence="2 3">
    <name type="scientific">Pseudopithomyces chartarum</name>
    <dbReference type="NCBI Taxonomy" id="1892770"/>
    <lineage>
        <taxon>Eukaryota</taxon>
        <taxon>Fungi</taxon>
        <taxon>Dikarya</taxon>
        <taxon>Ascomycota</taxon>
        <taxon>Pezizomycotina</taxon>
        <taxon>Dothideomycetes</taxon>
        <taxon>Pleosporomycetidae</taxon>
        <taxon>Pleosporales</taxon>
        <taxon>Massarineae</taxon>
        <taxon>Didymosphaeriaceae</taxon>
        <taxon>Pseudopithomyces</taxon>
    </lineage>
</organism>
<reference evidence="2 3" key="1">
    <citation type="submission" date="2021-02" db="EMBL/GenBank/DDBJ databases">
        <title>Genome assembly of Pseudopithomyces chartarum.</title>
        <authorList>
            <person name="Jauregui R."/>
            <person name="Singh J."/>
            <person name="Voisey C."/>
        </authorList>
    </citation>
    <scope>NUCLEOTIDE SEQUENCE [LARGE SCALE GENOMIC DNA]</scope>
    <source>
        <strain evidence="2 3">AGR01</strain>
    </source>
</reference>
<comment type="caution">
    <text evidence="2">The sequence shown here is derived from an EMBL/GenBank/DDBJ whole genome shotgun (WGS) entry which is preliminary data.</text>
</comment>
<gene>
    <name evidence="2" type="ORF">GRF29_1g1829144</name>
</gene>
<sequence>MDPAFLDRILPLGEWRALNQKSLEPASRTSRRKSRADREPKTRHNPQDEKISDHDFYAMDARDMDKKTCLLLEQLITPLRQPMYTHIEEVQKLIENIDKLKTGPQKHDWSYALVGDHGKGKSTLVNCLLGRLNLASKSGGTKSCTQYATRYEHLPGAPDDTNVSNVTLQFFDRKERNKTTREHIKRIYHVRHASNDADDGSDEAAGIKITECDKRLCDEGIGFLALPIQGCDSTKQEMEELEELEQLIGEPLNFTNGLLQEWCLKKQDERLSQLGVGVDGTITFTDVLDKEDLKRTDNLKVMEAVRKFADSLAPLLDTVIIATGGLLLSHGLVFLDIPGYGDRSQIRIASANAHRRGAHGELIVTATERVEDSEAVDDSILRSIRTHGRDNTILVINKLDTMDDLDVDDLADLLGNNAERPFLDIKLEQVRISQLFEDDDPSENFVLERYDDYLCACAQGAAKRHSMGEAVTRMLQRYKGHISVIPACASSYYQWLDPYRSKDPDFGPNMSGIPHLRQTLLGMIAGQKLQLYKTHYFEALPSIVDACQRIRIKTLDKNGTLASYRVSFQQHFKSAIRTSRAAKENSMLAMIVPLFMASERSSITERVESSVHAWSDTSIVQWQTFRHTLSHRGIPIILTSKAYKFRGVVNWNRDLLETMERPAKKNKMSDSYPSPEEHILNWKDKMLAQAPSITRAIAEPFSELGPLINYIVEESAASSVLKKRTLVEWKKIEISIRDLAIHFPEKIKKAIENVYRDITTEEDVGCMIARMNESAYDSAEKQPNGQGVYARQRQSLLHSLRPDVDGKAFVHRYEALAEQKMKEHLTSVTEQFITAVEDKITGFIAIMEALAETDIYSASEHAAAREILRKWLPGFQDQLLECQRKFPGHHDQQDVQFIGMIKRSYENETDSPLKRMKVDDSDQDELSSSVKDEDMDSESEDDFSEINTSPGSDDN</sequence>
<feature type="compositionally biased region" description="Basic and acidic residues" evidence="1">
    <location>
        <begin position="36"/>
        <end position="55"/>
    </location>
</feature>
<dbReference type="PANTHER" id="PTHR36681:SF3">
    <property type="entry name" value="NUCLEAR GTPASE, GERMINAL CENTER-ASSOCIATED, TANDEM DUPLICATE 3"/>
    <property type="match status" value="1"/>
</dbReference>
<feature type="compositionally biased region" description="Polar residues" evidence="1">
    <location>
        <begin position="946"/>
        <end position="955"/>
    </location>
</feature>
<dbReference type="Proteomes" id="UP001280581">
    <property type="component" value="Unassembled WGS sequence"/>
</dbReference>
<feature type="compositionally biased region" description="Acidic residues" evidence="1">
    <location>
        <begin position="933"/>
        <end position="944"/>
    </location>
</feature>